<evidence type="ECO:0000256" key="5">
    <source>
        <dbReference type="SAM" id="SignalP"/>
    </source>
</evidence>
<dbReference type="PANTHER" id="PTHR35936">
    <property type="entry name" value="MEMBRANE-BOUND LYTIC MUREIN TRANSGLYCOSYLASE F"/>
    <property type="match status" value="1"/>
</dbReference>
<dbReference type="Proteomes" id="UP000184444">
    <property type="component" value="Unassembled WGS sequence"/>
</dbReference>
<organism evidence="7 8">
    <name type="scientific">Paracoccus solventivorans</name>
    <dbReference type="NCBI Taxonomy" id="53463"/>
    <lineage>
        <taxon>Bacteria</taxon>
        <taxon>Pseudomonadati</taxon>
        <taxon>Pseudomonadota</taxon>
        <taxon>Alphaproteobacteria</taxon>
        <taxon>Rhodobacterales</taxon>
        <taxon>Paracoccaceae</taxon>
        <taxon>Paracoccus</taxon>
    </lineage>
</organism>
<dbReference type="Gene3D" id="3.40.190.10">
    <property type="entry name" value="Periplasmic binding protein-like II"/>
    <property type="match status" value="2"/>
</dbReference>
<dbReference type="InterPro" id="IPR001638">
    <property type="entry name" value="Solute-binding_3/MltF_N"/>
</dbReference>
<dbReference type="PANTHER" id="PTHR35936:SF19">
    <property type="entry name" value="AMINO-ACID-BINDING PROTEIN YXEM-RELATED"/>
    <property type="match status" value="1"/>
</dbReference>
<keyword evidence="8" id="KW-1185">Reference proteome</keyword>
<dbReference type="GO" id="GO:0030313">
    <property type="term" value="C:cell envelope"/>
    <property type="evidence" value="ECO:0007669"/>
    <property type="project" value="UniProtKB-SubCell"/>
</dbReference>
<evidence type="ECO:0000256" key="2">
    <source>
        <dbReference type="ARBA" id="ARBA00010333"/>
    </source>
</evidence>
<evidence type="ECO:0000256" key="3">
    <source>
        <dbReference type="ARBA" id="ARBA00022729"/>
    </source>
</evidence>
<dbReference type="SMART" id="SM00062">
    <property type="entry name" value="PBPb"/>
    <property type="match status" value="1"/>
</dbReference>
<dbReference type="RefSeq" id="WP_073065888.1">
    <property type="nucleotide sequence ID" value="NZ_FRCK01000005.1"/>
</dbReference>
<feature type="domain" description="Solute-binding protein family 3/N-terminal" evidence="6">
    <location>
        <begin position="22"/>
        <end position="236"/>
    </location>
</feature>
<feature type="signal peptide" evidence="5">
    <location>
        <begin position="1"/>
        <end position="20"/>
    </location>
</feature>
<evidence type="ECO:0000256" key="1">
    <source>
        <dbReference type="ARBA" id="ARBA00004196"/>
    </source>
</evidence>
<evidence type="ECO:0000313" key="8">
    <source>
        <dbReference type="Proteomes" id="UP000184444"/>
    </source>
</evidence>
<evidence type="ECO:0000259" key="6">
    <source>
        <dbReference type="SMART" id="SM00062"/>
    </source>
</evidence>
<proteinExistence type="inferred from homology"/>
<keyword evidence="3 5" id="KW-0732">Signal</keyword>
<dbReference type="EMBL" id="FRCK01000005">
    <property type="protein sequence ID" value="SHM22571.1"/>
    <property type="molecule type" value="Genomic_DNA"/>
</dbReference>
<gene>
    <name evidence="7" type="ORF">SAMN05444389_105107</name>
</gene>
<comment type="similarity">
    <text evidence="2 4">Belongs to the bacterial solute-binding protein 3 family.</text>
</comment>
<dbReference type="PROSITE" id="PS01039">
    <property type="entry name" value="SBP_BACTERIAL_3"/>
    <property type="match status" value="1"/>
</dbReference>
<reference evidence="8" key="1">
    <citation type="submission" date="2016-11" db="EMBL/GenBank/DDBJ databases">
        <authorList>
            <person name="Varghese N."/>
            <person name="Submissions S."/>
        </authorList>
    </citation>
    <scope>NUCLEOTIDE SEQUENCE [LARGE SCALE GENOMIC DNA]</scope>
    <source>
        <strain evidence="8">DSM 6637</strain>
    </source>
</reference>
<accession>A0A1M7H234</accession>
<dbReference type="SUPFAM" id="SSF53850">
    <property type="entry name" value="Periplasmic binding protein-like II"/>
    <property type="match status" value="1"/>
</dbReference>
<dbReference type="AlphaFoldDB" id="A0A1M7H234"/>
<dbReference type="Pfam" id="PF00497">
    <property type="entry name" value="SBP_bac_3"/>
    <property type="match status" value="1"/>
</dbReference>
<dbReference type="OrthoDB" id="9807134at2"/>
<evidence type="ECO:0000313" key="7">
    <source>
        <dbReference type="EMBL" id="SHM22571.1"/>
    </source>
</evidence>
<sequence>MKNLLIAAAALALSAGATLAEPLRMGTEGAYPPYNFVNEKGEVDGFEIELGNELCKRIGAECTWVRNDWDSIIPNLVNSNYDTIMAGMNITDERKKSIAFSDEYTPPPPSAYLALAPDADISGVVAAQTSTIQASYVAESGATLIEFATGEEAIAAVRNGEAEAVFADRDFLVPFERDSDDLVWVEGQDRVVVGEGLGIGMRQSDTELKARFDKAIAEMKADGSLDALITKWLGDESMTFAAQAEAKAEAGN</sequence>
<evidence type="ECO:0000256" key="4">
    <source>
        <dbReference type="RuleBase" id="RU003744"/>
    </source>
</evidence>
<name>A0A1M7H234_9RHOB</name>
<dbReference type="STRING" id="53463.SAMN05444389_105107"/>
<comment type="subcellular location">
    <subcellularLocation>
        <location evidence="1">Cell envelope</location>
    </subcellularLocation>
</comment>
<feature type="chain" id="PRO_5012613178" evidence="5">
    <location>
        <begin position="21"/>
        <end position="252"/>
    </location>
</feature>
<dbReference type="InterPro" id="IPR018313">
    <property type="entry name" value="SBP_3_CS"/>
</dbReference>
<protein>
    <submittedName>
        <fullName evidence="7">Amino acid ABC transporter substrate-binding protein, PAAT family</fullName>
    </submittedName>
</protein>